<accession>A0AAV5AKL3</accession>
<evidence type="ECO:0000313" key="2">
    <source>
        <dbReference type="EMBL" id="GJJ12475.1"/>
    </source>
</evidence>
<reference evidence="2" key="1">
    <citation type="submission" date="2021-10" db="EMBL/GenBank/DDBJ databases">
        <title>De novo Genome Assembly of Clathrus columnatus (Basidiomycota, Fungi) Using Illumina and Nanopore Sequence Data.</title>
        <authorList>
            <person name="Ogiso-Tanaka E."/>
            <person name="Itagaki H."/>
            <person name="Hosoya T."/>
            <person name="Hosaka K."/>
        </authorList>
    </citation>
    <scope>NUCLEOTIDE SEQUENCE</scope>
    <source>
        <strain evidence="2">MO-923</strain>
    </source>
</reference>
<keyword evidence="3" id="KW-1185">Reference proteome</keyword>
<sequence>MKFLVVAASLLAPTFVAGQLYGGPVVVNSPAPTPTAAPGQHIITVAENNGLMFTPGSVTANVNENVTFLFSTHCPVYYIGSDLFRIVKAPSTTRCPKAPSTHHVPNSRAGLTPASKLQAKNLPLLLLMQVNQTVPVKHCGMGMVGAINPPTSGSDTIGAYSSAALSVGNNEATQTGSLELLGVGASAAAAPTAQPGVSGAERLWIGVGTLFCASLGVFATLL</sequence>
<dbReference type="AlphaFoldDB" id="A0AAV5AKL3"/>
<dbReference type="Proteomes" id="UP001050691">
    <property type="component" value="Unassembled WGS sequence"/>
</dbReference>
<evidence type="ECO:0000256" key="1">
    <source>
        <dbReference type="SAM" id="SignalP"/>
    </source>
</evidence>
<organism evidence="2 3">
    <name type="scientific">Clathrus columnatus</name>
    <dbReference type="NCBI Taxonomy" id="1419009"/>
    <lineage>
        <taxon>Eukaryota</taxon>
        <taxon>Fungi</taxon>
        <taxon>Dikarya</taxon>
        <taxon>Basidiomycota</taxon>
        <taxon>Agaricomycotina</taxon>
        <taxon>Agaricomycetes</taxon>
        <taxon>Phallomycetidae</taxon>
        <taxon>Phallales</taxon>
        <taxon>Clathraceae</taxon>
        <taxon>Clathrus</taxon>
    </lineage>
</organism>
<comment type="caution">
    <text evidence="2">The sequence shown here is derived from an EMBL/GenBank/DDBJ whole genome shotgun (WGS) entry which is preliminary data.</text>
</comment>
<evidence type="ECO:0000313" key="3">
    <source>
        <dbReference type="Proteomes" id="UP001050691"/>
    </source>
</evidence>
<dbReference type="EMBL" id="BPWL01000007">
    <property type="protein sequence ID" value="GJJ12475.1"/>
    <property type="molecule type" value="Genomic_DNA"/>
</dbReference>
<proteinExistence type="predicted"/>
<name>A0AAV5AKL3_9AGAM</name>
<gene>
    <name evidence="2" type="ORF">Clacol_006717</name>
</gene>
<keyword evidence="1" id="KW-0732">Signal</keyword>
<protein>
    <submittedName>
        <fullName evidence="2">Uncharacterized protein</fullName>
    </submittedName>
</protein>
<dbReference type="InterPro" id="IPR052953">
    <property type="entry name" value="Ser-rich/MCO-related"/>
</dbReference>
<dbReference type="PANTHER" id="PTHR34883">
    <property type="entry name" value="SERINE-RICH PROTEIN, PUTATIVE-RELATED-RELATED"/>
    <property type="match status" value="1"/>
</dbReference>
<feature type="chain" id="PRO_5043764106" evidence="1">
    <location>
        <begin position="19"/>
        <end position="222"/>
    </location>
</feature>
<feature type="signal peptide" evidence="1">
    <location>
        <begin position="1"/>
        <end position="18"/>
    </location>
</feature>
<dbReference type="PANTHER" id="PTHR34883:SF4">
    <property type="entry name" value="CUPREDOXIN"/>
    <property type="match status" value="1"/>
</dbReference>